<evidence type="ECO:0000256" key="9">
    <source>
        <dbReference type="SAM" id="SignalP"/>
    </source>
</evidence>
<dbReference type="SUPFAM" id="SSF53474">
    <property type="entry name" value="alpha/beta-Hydrolases"/>
    <property type="match status" value="1"/>
</dbReference>
<dbReference type="Gene3D" id="3.40.50.1820">
    <property type="entry name" value="alpha/beta hydrolase"/>
    <property type="match status" value="1"/>
</dbReference>
<evidence type="ECO:0000256" key="6">
    <source>
        <dbReference type="ARBA" id="ARBA00023180"/>
    </source>
</evidence>
<reference evidence="11 12" key="1">
    <citation type="journal article" date="2021" name="BMC Biol.">
        <title>Horizontally acquired antibacterial genes associated with adaptive radiation of ladybird beetles.</title>
        <authorList>
            <person name="Li H.S."/>
            <person name="Tang X.F."/>
            <person name="Huang Y.H."/>
            <person name="Xu Z.Y."/>
            <person name="Chen M.L."/>
            <person name="Du X.Y."/>
            <person name="Qiu B.Y."/>
            <person name="Chen P.T."/>
            <person name="Zhang W."/>
            <person name="Slipinski A."/>
            <person name="Escalona H.E."/>
            <person name="Waterhouse R.M."/>
            <person name="Zwick A."/>
            <person name="Pang H."/>
        </authorList>
    </citation>
    <scope>NUCLEOTIDE SEQUENCE [LARGE SCALE GENOMIC DNA]</scope>
    <source>
        <strain evidence="11">SYSU2018</strain>
    </source>
</reference>
<feature type="signal peptide" evidence="9">
    <location>
        <begin position="1"/>
        <end position="24"/>
    </location>
</feature>
<dbReference type="InterPro" id="IPR025483">
    <property type="entry name" value="Lipase_euk"/>
</dbReference>
<protein>
    <recommendedName>
        <fullName evidence="7">Lipase</fullName>
    </recommendedName>
</protein>
<feature type="active site" description="Nucleophile" evidence="8">
    <location>
        <position position="169"/>
    </location>
</feature>
<dbReference type="FunFam" id="3.40.50.1820:FF:000057">
    <property type="entry name" value="Lipase"/>
    <property type="match status" value="1"/>
</dbReference>
<proteinExistence type="inferred from homology"/>
<feature type="chain" id="PRO_5044868117" description="Lipase" evidence="9">
    <location>
        <begin position="25"/>
        <end position="400"/>
    </location>
</feature>
<dbReference type="AlphaFoldDB" id="A0ABD2NB83"/>
<gene>
    <name evidence="11" type="ORF">HHI36_020353</name>
</gene>
<dbReference type="PIRSF" id="PIRSF000862">
    <property type="entry name" value="Steryl_ester_lip"/>
    <property type="match status" value="1"/>
</dbReference>
<dbReference type="GO" id="GO:0016787">
    <property type="term" value="F:hydrolase activity"/>
    <property type="evidence" value="ECO:0007669"/>
    <property type="project" value="UniProtKB-KW"/>
</dbReference>
<evidence type="ECO:0000256" key="2">
    <source>
        <dbReference type="ARBA" id="ARBA00022729"/>
    </source>
</evidence>
<evidence type="ECO:0000256" key="3">
    <source>
        <dbReference type="ARBA" id="ARBA00022801"/>
    </source>
</evidence>
<feature type="active site" description="Charge relay system" evidence="8">
    <location>
        <position position="373"/>
    </location>
</feature>
<dbReference type="EMBL" id="JABFTP020000083">
    <property type="protein sequence ID" value="KAL3275599.1"/>
    <property type="molecule type" value="Genomic_DNA"/>
</dbReference>
<dbReference type="GO" id="GO:0016042">
    <property type="term" value="P:lipid catabolic process"/>
    <property type="evidence" value="ECO:0007669"/>
    <property type="project" value="UniProtKB-KW"/>
</dbReference>
<name>A0ABD2NB83_9CUCU</name>
<comment type="similarity">
    <text evidence="1 7">Belongs to the AB hydrolase superfamily. Lipase family.</text>
</comment>
<evidence type="ECO:0000259" key="10">
    <source>
        <dbReference type="Pfam" id="PF04083"/>
    </source>
</evidence>
<keyword evidence="5" id="KW-0443">Lipid metabolism</keyword>
<feature type="active site" description="Charge relay system" evidence="8">
    <location>
        <position position="342"/>
    </location>
</feature>
<feature type="domain" description="Partial AB-hydrolase lipase" evidence="10">
    <location>
        <begin position="34"/>
        <end position="92"/>
    </location>
</feature>
<evidence type="ECO:0000313" key="12">
    <source>
        <dbReference type="Proteomes" id="UP001516400"/>
    </source>
</evidence>
<dbReference type="Proteomes" id="UP001516400">
    <property type="component" value="Unassembled WGS sequence"/>
</dbReference>
<organism evidence="11 12">
    <name type="scientific">Cryptolaemus montrouzieri</name>
    <dbReference type="NCBI Taxonomy" id="559131"/>
    <lineage>
        <taxon>Eukaryota</taxon>
        <taxon>Metazoa</taxon>
        <taxon>Ecdysozoa</taxon>
        <taxon>Arthropoda</taxon>
        <taxon>Hexapoda</taxon>
        <taxon>Insecta</taxon>
        <taxon>Pterygota</taxon>
        <taxon>Neoptera</taxon>
        <taxon>Endopterygota</taxon>
        <taxon>Coleoptera</taxon>
        <taxon>Polyphaga</taxon>
        <taxon>Cucujiformia</taxon>
        <taxon>Coccinelloidea</taxon>
        <taxon>Coccinellidae</taxon>
        <taxon>Scymninae</taxon>
        <taxon>Scymnini</taxon>
        <taxon>Cryptolaemus</taxon>
    </lineage>
</organism>
<dbReference type="Pfam" id="PF04083">
    <property type="entry name" value="Abhydro_lipase"/>
    <property type="match status" value="1"/>
</dbReference>
<accession>A0ABD2NB83</accession>
<evidence type="ECO:0000256" key="8">
    <source>
        <dbReference type="PIRSR" id="PIRSR000862-1"/>
    </source>
</evidence>
<keyword evidence="2 9" id="KW-0732">Signal</keyword>
<dbReference type="PANTHER" id="PTHR11005">
    <property type="entry name" value="LYSOSOMAL ACID LIPASE-RELATED"/>
    <property type="match status" value="1"/>
</dbReference>
<keyword evidence="12" id="KW-1185">Reference proteome</keyword>
<evidence type="ECO:0000256" key="1">
    <source>
        <dbReference type="ARBA" id="ARBA00010701"/>
    </source>
</evidence>
<evidence type="ECO:0000313" key="11">
    <source>
        <dbReference type="EMBL" id="KAL3275599.1"/>
    </source>
</evidence>
<dbReference type="InterPro" id="IPR006693">
    <property type="entry name" value="AB_hydrolase_lipase"/>
</dbReference>
<comment type="caution">
    <text evidence="11">The sequence shown here is derived from an EMBL/GenBank/DDBJ whole genome shotgun (WGS) entry which is preliminary data.</text>
</comment>
<dbReference type="InterPro" id="IPR029058">
    <property type="entry name" value="AB_hydrolase_fold"/>
</dbReference>
<keyword evidence="6" id="KW-0325">Glycoprotein</keyword>
<evidence type="ECO:0000256" key="4">
    <source>
        <dbReference type="ARBA" id="ARBA00022963"/>
    </source>
</evidence>
<keyword evidence="4 7" id="KW-0442">Lipid degradation</keyword>
<evidence type="ECO:0000256" key="7">
    <source>
        <dbReference type="PIRNR" id="PIRNR000862"/>
    </source>
</evidence>
<sequence>MSNSTKFVFVTCYLIVFSLQGITGRHPDFYLSIEKLVNKYGYPMENHEVTTEDGYILTMFRIPHGRTGTEINQKLVILVHGLYGQAEHFITNAMHNGSLAFLLADNGYDVWLMNSRGTQHGRKHIRLDPNESKFWNFSWHEIAMYDLPAKIDYMLQKTKKSKLHYIGHSQGGTIFYVLSAMKPEYQKKIQLASLLSPAGYGGHIQFPLFQYFGRHFDEIMRMVEKYNIYEFPNLGNSPSELLLNTCIDSVFSSFCLLVMRNFNGIVTPNVDLEMLPLILRFIPTAAMKQSLHYLQGVISGRFRQWDYGNSQKNIEAYGTPEPPEYNVESISVPVSIYYGLSDLQVTEKDLKLMCQSLQNCVSLHPMKDSKWSHYDYLLSNVAGEQFNVPLLRSMQKYDDD</sequence>
<keyword evidence="3 7" id="KW-0378">Hydrolase</keyword>
<evidence type="ECO:0000256" key="5">
    <source>
        <dbReference type="ARBA" id="ARBA00023098"/>
    </source>
</evidence>